<organism evidence="9 10">
    <name type="scientific">Corynebacterium yudongzhengii</name>
    <dbReference type="NCBI Taxonomy" id="2080740"/>
    <lineage>
        <taxon>Bacteria</taxon>
        <taxon>Bacillati</taxon>
        <taxon>Actinomycetota</taxon>
        <taxon>Actinomycetes</taxon>
        <taxon>Mycobacteriales</taxon>
        <taxon>Corynebacteriaceae</taxon>
        <taxon>Corynebacterium</taxon>
    </lineage>
</organism>
<evidence type="ECO:0000256" key="4">
    <source>
        <dbReference type="ARBA" id="ARBA00022692"/>
    </source>
</evidence>
<evidence type="ECO:0000256" key="1">
    <source>
        <dbReference type="ARBA" id="ARBA00004651"/>
    </source>
</evidence>
<dbReference type="Proteomes" id="UP000244989">
    <property type="component" value="Unassembled WGS sequence"/>
</dbReference>
<keyword evidence="5 7" id="KW-1133">Transmembrane helix</keyword>
<feature type="domain" description="ABC transmembrane type-1" evidence="8">
    <location>
        <begin position="95"/>
        <end position="297"/>
    </location>
</feature>
<evidence type="ECO:0000256" key="3">
    <source>
        <dbReference type="ARBA" id="ARBA00022475"/>
    </source>
</evidence>
<feature type="transmembrane region" description="Helical" evidence="7">
    <location>
        <begin position="139"/>
        <end position="162"/>
    </location>
</feature>
<dbReference type="EMBL" id="QEEZ01000003">
    <property type="protein sequence ID" value="PWC02424.1"/>
    <property type="molecule type" value="Genomic_DNA"/>
</dbReference>
<dbReference type="SUPFAM" id="SSF161098">
    <property type="entry name" value="MetI-like"/>
    <property type="match status" value="1"/>
</dbReference>
<dbReference type="PANTHER" id="PTHR43163:SF6">
    <property type="entry name" value="DIPEPTIDE TRANSPORT SYSTEM PERMEASE PROTEIN DPPB-RELATED"/>
    <property type="match status" value="1"/>
</dbReference>
<evidence type="ECO:0000313" key="9">
    <source>
        <dbReference type="EMBL" id="PWC02424.1"/>
    </source>
</evidence>
<keyword evidence="3" id="KW-1003">Cell membrane</keyword>
<evidence type="ECO:0000256" key="2">
    <source>
        <dbReference type="ARBA" id="ARBA00022448"/>
    </source>
</evidence>
<evidence type="ECO:0000256" key="6">
    <source>
        <dbReference type="ARBA" id="ARBA00023136"/>
    </source>
</evidence>
<accession>A0A2U1T8T1</accession>
<feature type="transmembrane region" description="Helical" evidence="7">
    <location>
        <begin position="228"/>
        <end position="254"/>
    </location>
</feature>
<feature type="transmembrane region" description="Helical" evidence="7">
    <location>
        <begin position="274"/>
        <end position="300"/>
    </location>
</feature>
<protein>
    <submittedName>
        <fullName evidence="9">ABC transporter permease</fullName>
    </submittedName>
</protein>
<reference evidence="10" key="1">
    <citation type="submission" date="2018-04" db="EMBL/GenBank/DDBJ databases">
        <authorList>
            <person name="Liu S."/>
            <person name="Wang Z."/>
            <person name="Li J."/>
        </authorList>
    </citation>
    <scope>NUCLEOTIDE SEQUENCE [LARGE SCALE GENOMIC DNA]</scope>
    <source>
        <strain evidence="10">2189</strain>
    </source>
</reference>
<evidence type="ECO:0000259" key="8">
    <source>
        <dbReference type="PROSITE" id="PS50928"/>
    </source>
</evidence>
<keyword evidence="4 7" id="KW-0812">Transmembrane</keyword>
<gene>
    <name evidence="9" type="ORF">DF222_01985</name>
</gene>
<keyword evidence="2 7" id="KW-0813">Transport</keyword>
<feature type="transmembrane region" description="Helical" evidence="7">
    <location>
        <begin position="174"/>
        <end position="194"/>
    </location>
</feature>
<dbReference type="PANTHER" id="PTHR43163">
    <property type="entry name" value="DIPEPTIDE TRANSPORT SYSTEM PERMEASE PROTEIN DPPB-RELATED"/>
    <property type="match status" value="1"/>
</dbReference>
<comment type="caution">
    <text evidence="9">The sequence shown here is derived from an EMBL/GenBank/DDBJ whole genome shotgun (WGS) entry which is preliminary data.</text>
</comment>
<dbReference type="InterPro" id="IPR000515">
    <property type="entry name" value="MetI-like"/>
</dbReference>
<comment type="similarity">
    <text evidence="7">Belongs to the binding-protein-dependent transport system permease family.</text>
</comment>
<dbReference type="CDD" id="cd06261">
    <property type="entry name" value="TM_PBP2"/>
    <property type="match status" value="1"/>
</dbReference>
<dbReference type="GO" id="GO:0005886">
    <property type="term" value="C:plasma membrane"/>
    <property type="evidence" value="ECO:0007669"/>
    <property type="project" value="UniProtKB-SubCell"/>
</dbReference>
<dbReference type="Gene3D" id="1.10.3720.10">
    <property type="entry name" value="MetI-like"/>
    <property type="match status" value="1"/>
</dbReference>
<dbReference type="PROSITE" id="PS50928">
    <property type="entry name" value="ABC_TM1"/>
    <property type="match status" value="1"/>
</dbReference>
<feature type="transmembrane region" description="Helical" evidence="7">
    <location>
        <begin position="12"/>
        <end position="31"/>
    </location>
</feature>
<proteinExistence type="inferred from homology"/>
<dbReference type="OrthoDB" id="9778910at2"/>
<dbReference type="InterPro" id="IPR035906">
    <property type="entry name" value="MetI-like_sf"/>
</dbReference>
<dbReference type="RefSeq" id="WP_108432130.1">
    <property type="nucleotide sequence ID" value="NZ_CP026947.1"/>
</dbReference>
<evidence type="ECO:0000256" key="7">
    <source>
        <dbReference type="RuleBase" id="RU363032"/>
    </source>
</evidence>
<evidence type="ECO:0000313" key="10">
    <source>
        <dbReference type="Proteomes" id="UP000244989"/>
    </source>
</evidence>
<feature type="transmembrane region" description="Helical" evidence="7">
    <location>
        <begin position="103"/>
        <end position="127"/>
    </location>
</feature>
<dbReference type="Pfam" id="PF00528">
    <property type="entry name" value="BPD_transp_1"/>
    <property type="match status" value="1"/>
</dbReference>
<dbReference type="GO" id="GO:0055085">
    <property type="term" value="P:transmembrane transport"/>
    <property type="evidence" value="ECO:0007669"/>
    <property type="project" value="InterPro"/>
</dbReference>
<keyword evidence="10" id="KW-1185">Reference proteome</keyword>
<keyword evidence="6 7" id="KW-0472">Membrane</keyword>
<sequence>MTTAHVLRRIGQALIVIWATFTLAFILLTVLPSDAVAARYADPVLGLTDAQLEEIRAVYGADESALSRYFAALGGFLTGDLGYSVASGTAVTDLLAETLPATLTLAATAFLLGVAMAFVIAVCGNFGPVRSFFQALPPLMVSLPTFWVGTILIQLFSFQLGLVPVIGGNNAENLILPAITLAITVAAPLAQVLLRSIDEVLGQPFITAVRARGASDWWILSRNVLRNALLPALTMAGILFGELVGGSVVTEAVFGRTGIGSITVDAVTDRDTAVLLAVVVIAAAVFVLINLIVDLLYPVLDTRLRKKATR</sequence>
<dbReference type="AlphaFoldDB" id="A0A2U1T8T1"/>
<dbReference type="KEGG" id="cyz:C3B44_09285"/>
<evidence type="ECO:0000256" key="5">
    <source>
        <dbReference type="ARBA" id="ARBA00022989"/>
    </source>
</evidence>
<name>A0A2U1T8T1_9CORY</name>
<comment type="subcellular location">
    <subcellularLocation>
        <location evidence="1 7">Cell membrane</location>
        <topology evidence="1 7">Multi-pass membrane protein</topology>
    </subcellularLocation>
</comment>